<feature type="region of interest" description="Disordered" evidence="1">
    <location>
        <begin position="33"/>
        <end position="56"/>
    </location>
</feature>
<evidence type="ECO:0000313" key="2">
    <source>
        <dbReference type="EMBL" id="RRT55750.1"/>
    </source>
</evidence>
<dbReference type="Proteomes" id="UP000287651">
    <property type="component" value="Unassembled WGS sequence"/>
</dbReference>
<protein>
    <submittedName>
        <fullName evidence="2">Uncharacterized protein</fullName>
    </submittedName>
</protein>
<proteinExistence type="predicted"/>
<dbReference type="AlphaFoldDB" id="A0A426YVH9"/>
<feature type="non-terminal residue" evidence="2">
    <location>
        <position position="115"/>
    </location>
</feature>
<reference evidence="2 3" key="1">
    <citation type="journal article" date="2014" name="Agronomy (Basel)">
        <title>A Draft Genome Sequence for Ensete ventricosum, the Drought-Tolerant Tree Against Hunger.</title>
        <authorList>
            <person name="Harrison J."/>
            <person name="Moore K.A."/>
            <person name="Paszkiewicz K."/>
            <person name="Jones T."/>
            <person name="Grant M."/>
            <person name="Ambacheew D."/>
            <person name="Muzemil S."/>
            <person name="Studholme D.J."/>
        </authorList>
    </citation>
    <scope>NUCLEOTIDE SEQUENCE [LARGE SCALE GENOMIC DNA]</scope>
</reference>
<sequence length="115" mass="13099">MRLGNPSRYEHPCGQESAYHLATNIEEDLLSSSLSSRSAEKGGRLRKDGKEENRREWPKMQPITLLCRPCLLFIESHQNPLDLVIVAPMSLARFVVPVHTGIPYLSRYKYGNCTK</sequence>
<evidence type="ECO:0000313" key="3">
    <source>
        <dbReference type="Proteomes" id="UP000287651"/>
    </source>
</evidence>
<evidence type="ECO:0000256" key="1">
    <source>
        <dbReference type="SAM" id="MobiDB-lite"/>
    </source>
</evidence>
<gene>
    <name evidence="2" type="ORF">B296_00031476</name>
</gene>
<accession>A0A426YVH9</accession>
<name>A0A426YVH9_ENSVE</name>
<feature type="compositionally biased region" description="Basic and acidic residues" evidence="1">
    <location>
        <begin position="38"/>
        <end position="56"/>
    </location>
</feature>
<comment type="caution">
    <text evidence="2">The sequence shown here is derived from an EMBL/GenBank/DDBJ whole genome shotgun (WGS) entry which is preliminary data.</text>
</comment>
<organism evidence="2 3">
    <name type="scientific">Ensete ventricosum</name>
    <name type="common">Abyssinian banana</name>
    <name type="synonym">Musa ensete</name>
    <dbReference type="NCBI Taxonomy" id="4639"/>
    <lineage>
        <taxon>Eukaryota</taxon>
        <taxon>Viridiplantae</taxon>
        <taxon>Streptophyta</taxon>
        <taxon>Embryophyta</taxon>
        <taxon>Tracheophyta</taxon>
        <taxon>Spermatophyta</taxon>
        <taxon>Magnoliopsida</taxon>
        <taxon>Liliopsida</taxon>
        <taxon>Zingiberales</taxon>
        <taxon>Musaceae</taxon>
        <taxon>Ensete</taxon>
    </lineage>
</organism>
<dbReference type="EMBL" id="AMZH03009944">
    <property type="protein sequence ID" value="RRT55750.1"/>
    <property type="molecule type" value="Genomic_DNA"/>
</dbReference>